<dbReference type="Gene3D" id="3.40.50.720">
    <property type="entry name" value="NAD(P)-binding Rossmann-like Domain"/>
    <property type="match status" value="1"/>
</dbReference>
<dbReference type="InterPro" id="IPR036291">
    <property type="entry name" value="NAD(P)-bd_dom_sf"/>
</dbReference>
<protein>
    <submittedName>
        <fullName evidence="2">Gfo/Idh/MocA family protein</fullName>
    </submittedName>
</protein>
<dbReference type="Pfam" id="PF01408">
    <property type="entry name" value="GFO_IDH_MocA"/>
    <property type="match status" value="1"/>
</dbReference>
<reference evidence="3" key="1">
    <citation type="journal article" date="2019" name="Int. J. Syst. Evol. Microbiol.">
        <title>The Global Catalogue of Microorganisms (GCM) 10K type strain sequencing project: providing services to taxonomists for standard genome sequencing and annotation.</title>
        <authorList>
            <consortium name="The Broad Institute Genomics Platform"/>
            <consortium name="The Broad Institute Genome Sequencing Center for Infectious Disease"/>
            <person name="Wu L."/>
            <person name="Ma J."/>
        </authorList>
    </citation>
    <scope>NUCLEOTIDE SEQUENCE [LARGE SCALE GENOMIC DNA]</scope>
    <source>
        <strain evidence="3">KACC 14058</strain>
    </source>
</reference>
<name>A0ABV8W0J4_9BACI</name>
<evidence type="ECO:0000259" key="1">
    <source>
        <dbReference type="Pfam" id="PF01408"/>
    </source>
</evidence>
<dbReference type="RefSeq" id="WP_390200008.1">
    <property type="nucleotide sequence ID" value="NZ_JBHSDV010000004.1"/>
</dbReference>
<dbReference type="PANTHER" id="PTHR43249">
    <property type="entry name" value="UDP-N-ACETYL-2-AMINO-2-DEOXY-D-GLUCURONATE OXIDASE"/>
    <property type="match status" value="1"/>
</dbReference>
<feature type="domain" description="Gfo/Idh/MocA-like oxidoreductase N-terminal" evidence="1">
    <location>
        <begin position="6"/>
        <end position="126"/>
    </location>
</feature>
<dbReference type="Proteomes" id="UP001595880">
    <property type="component" value="Unassembled WGS sequence"/>
</dbReference>
<dbReference type="EMBL" id="JBHSDV010000004">
    <property type="protein sequence ID" value="MFC4388751.1"/>
    <property type="molecule type" value="Genomic_DNA"/>
</dbReference>
<dbReference type="InterPro" id="IPR052515">
    <property type="entry name" value="Gfo/Idh/MocA_Oxidoreductase"/>
</dbReference>
<organism evidence="2 3">
    <name type="scientific">Gracilibacillus marinus</name>
    <dbReference type="NCBI Taxonomy" id="630535"/>
    <lineage>
        <taxon>Bacteria</taxon>
        <taxon>Bacillati</taxon>
        <taxon>Bacillota</taxon>
        <taxon>Bacilli</taxon>
        <taxon>Bacillales</taxon>
        <taxon>Bacillaceae</taxon>
        <taxon>Gracilibacillus</taxon>
    </lineage>
</organism>
<proteinExistence type="predicted"/>
<dbReference type="SUPFAM" id="SSF51735">
    <property type="entry name" value="NAD(P)-binding Rossmann-fold domains"/>
    <property type="match status" value="1"/>
</dbReference>
<comment type="caution">
    <text evidence="2">The sequence shown here is derived from an EMBL/GenBank/DDBJ whole genome shotgun (WGS) entry which is preliminary data.</text>
</comment>
<keyword evidence="3" id="KW-1185">Reference proteome</keyword>
<dbReference type="InterPro" id="IPR000683">
    <property type="entry name" value="Gfo/Idh/MocA-like_OxRdtase_N"/>
</dbReference>
<gene>
    <name evidence="2" type="ORF">ACFOZ1_13200</name>
</gene>
<dbReference type="SUPFAM" id="SSF55347">
    <property type="entry name" value="Glyceraldehyde-3-phosphate dehydrogenase-like, C-terminal domain"/>
    <property type="match status" value="1"/>
</dbReference>
<evidence type="ECO:0000313" key="3">
    <source>
        <dbReference type="Proteomes" id="UP001595880"/>
    </source>
</evidence>
<accession>A0ABV8W0J4</accession>
<dbReference type="Gene3D" id="3.30.360.10">
    <property type="entry name" value="Dihydrodipicolinate Reductase, domain 2"/>
    <property type="match status" value="1"/>
</dbReference>
<dbReference type="PANTHER" id="PTHR43249:SF1">
    <property type="entry name" value="D-GLUCOSIDE 3-DEHYDROGENASE"/>
    <property type="match status" value="1"/>
</dbReference>
<sequence>MSDKVSVVLVGISGYGSVYLREILSNNESAYLKGVVDISPTKSIFYSQIIANHIPIYTNLEEFYNKDKADLAIISTPIHIHAQQACIAMENGSHVLCEKPAASSPIDLDKMILIRNSTNRLLAIGYNWSFAESVQQLKQDILSNKFGRLLRMRSLVLWPRNADYFHRSDWAGKKYHMNGELVLDSVANNAASHFLHHLFYLAGETISTSASIHQVCAELYKANPIETFDTCAVHILTSTNVEILFLASHAVEKDHGPKYKLEFENATIDYHPNKNGGNITATFVDGSIVEYEDPEKEHLAKFYHMIEAIQQNYTDVVCGPEAASSQVVAIQAMHQSVEQIPQFPKHWLAIDSSRKLTIVQGLQEVFQQCYTQFCLPNDIGTAWSEQGKMIQL</sequence>
<evidence type="ECO:0000313" key="2">
    <source>
        <dbReference type="EMBL" id="MFC4388751.1"/>
    </source>
</evidence>